<name>A0ABN7I8G7_9BURK</name>
<dbReference type="Proteomes" id="UP000598032">
    <property type="component" value="Unassembled WGS sequence"/>
</dbReference>
<dbReference type="EMBL" id="CAJHCP010000013">
    <property type="protein sequence ID" value="CAD6554288.1"/>
    <property type="molecule type" value="Genomic_DNA"/>
</dbReference>
<gene>
    <name evidence="1" type="ORF">LMG28140_05469</name>
</gene>
<sequence>MQKRKLVRAGAATGGLVELLDQLELALADLPPRAPVCKALLELNRRLGTGANVNTLVRTRQARTGSARRAPRAAVESLSLFS</sequence>
<organism evidence="1 2">
    <name type="scientific">Paraburkholderia metrosideri</name>
    <dbReference type="NCBI Taxonomy" id="580937"/>
    <lineage>
        <taxon>Bacteria</taxon>
        <taxon>Pseudomonadati</taxon>
        <taxon>Pseudomonadota</taxon>
        <taxon>Betaproteobacteria</taxon>
        <taxon>Burkholderiales</taxon>
        <taxon>Burkholderiaceae</taxon>
        <taxon>Paraburkholderia</taxon>
    </lineage>
</organism>
<reference evidence="1 2" key="1">
    <citation type="submission" date="2020-10" db="EMBL/GenBank/DDBJ databases">
        <authorList>
            <person name="Peeters C."/>
        </authorList>
    </citation>
    <scope>NUCLEOTIDE SEQUENCE [LARGE SCALE GENOMIC DNA]</scope>
    <source>
        <strain evidence="1 2">LMG 28140</strain>
    </source>
</reference>
<keyword evidence="2" id="KW-1185">Reference proteome</keyword>
<proteinExistence type="predicted"/>
<protein>
    <submittedName>
        <fullName evidence="1">Uncharacterized protein</fullName>
    </submittedName>
</protein>
<evidence type="ECO:0000313" key="1">
    <source>
        <dbReference type="EMBL" id="CAD6554288.1"/>
    </source>
</evidence>
<evidence type="ECO:0000313" key="2">
    <source>
        <dbReference type="Proteomes" id="UP000598032"/>
    </source>
</evidence>
<comment type="caution">
    <text evidence="1">The sequence shown here is derived from an EMBL/GenBank/DDBJ whole genome shotgun (WGS) entry which is preliminary data.</text>
</comment>
<accession>A0ABN7I8G7</accession>